<dbReference type="EMBL" id="BK015675">
    <property type="protein sequence ID" value="DAE19468.1"/>
    <property type="molecule type" value="Genomic_DNA"/>
</dbReference>
<name>A0A8S5QLK9_9CAUD</name>
<sequence length="56" mass="5626">MANNKVQLSDGTVLLDLTADTVTPQTLLSGVTAHDAAGNPIVGTSGGGVTWYSPVN</sequence>
<organism evidence="1">
    <name type="scientific">Podoviridae sp. ctyDR6</name>
    <dbReference type="NCBI Taxonomy" id="2825288"/>
    <lineage>
        <taxon>Viruses</taxon>
        <taxon>Duplodnaviria</taxon>
        <taxon>Heunggongvirae</taxon>
        <taxon>Uroviricota</taxon>
        <taxon>Caudoviricetes</taxon>
    </lineage>
</organism>
<evidence type="ECO:0000313" key="1">
    <source>
        <dbReference type="EMBL" id="DAE19468.1"/>
    </source>
</evidence>
<proteinExistence type="predicted"/>
<accession>A0A8S5QLK9</accession>
<reference evidence="1" key="1">
    <citation type="journal article" date="2021" name="Proc. Natl. Acad. Sci. U.S.A.">
        <title>A Catalog of Tens of Thousands of Viruses from Human Metagenomes Reveals Hidden Associations with Chronic Diseases.</title>
        <authorList>
            <person name="Tisza M.J."/>
            <person name="Buck C.B."/>
        </authorList>
    </citation>
    <scope>NUCLEOTIDE SEQUENCE</scope>
    <source>
        <strain evidence="1">CtyDR6</strain>
    </source>
</reference>
<protein>
    <submittedName>
        <fullName evidence="1">Uncharacterized protein</fullName>
    </submittedName>
</protein>